<sequence>MDFITSAVLGGLLWDFIKFRAAPTVENIRETVSKVTNIDETIELALSQELTKIDINQCESQDEVIQKLESSSQIKALLSQLNQANSPQVVVQTFGSGDAVYGDKVMGDKIVG</sequence>
<accession>A0ABU9HA97</accession>
<organism evidence="1 2">
    <name type="scientific">Psychromonas arctica</name>
    <dbReference type="NCBI Taxonomy" id="168275"/>
    <lineage>
        <taxon>Bacteria</taxon>
        <taxon>Pseudomonadati</taxon>
        <taxon>Pseudomonadota</taxon>
        <taxon>Gammaproteobacteria</taxon>
        <taxon>Alteromonadales</taxon>
        <taxon>Psychromonadaceae</taxon>
        <taxon>Psychromonas</taxon>
    </lineage>
</organism>
<protein>
    <submittedName>
        <fullName evidence="1">Uncharacterized protein</fullName>
    </submittedName>
</protein>
<reference evidence="1 2" key="1">
    <citation type="submission" date="2024-02" db="EMBL/GenBank/DDBJ databases">
        <title>Bacteria isolated from the canopy kelp, Nereocystis luetkeana.</title>
        <authorList>
            <person name="Pfister C.A."/>
            <person name="Younker I.T."/>
            <person name="Light S.H."/>
        </authorList>
    </citation>
    <scope>NUCLEOTIDE SEQUENCE [LARGE SCALE GENOMIC DNA]</scope>
    <source>
        <strain evidence="1 2">TI.2.07</strain>
    </source>
</reference>
<dbReference type="RefSeq" id="WP_341627362.1">
    <property type="nucleotide sequence ID" value="NZ_JBAKBA010000010.1"/>
</dbReference>
<dbReference type="Proteomes" id="UP001366060">
    <property type="component" value="Unassembled WGS sequence"/>
</dbReference>
<comment type="caution">
    <text evidence="1">The sequence shown here is derived from an EMBL/GenBank/DDBJ whole genome shotgun (WGS) entry which is preliminary data.</text>
</comment>
<dbReference type="Pfam" id="PF20701">
    <property type="entry name" value="HetE-N"/>
    <property type="match status" value="1"/>
</dbReference>
<evidence type="ECO:0000313" key="1">
    <source>
        <dbReference type="EMBL" id="MEL0658721.1"/>
    </source>
</evidence>
<keyword evidence="2" id="KW-1185">Reference proteome</keyword>
<evidence type="ECO:0000313" key="2">
    <source>
        <dbReference type="Proteomes" id="UP001366060"/>
    </source>
</evidence>
<proteinExistence type="predicted"/>
<name>A0ABU9HA97_9GAMM</name>
<gene>
    <name evidence="1" type="ORF">V6255_06150</name>
</gene>
<dbReference type="EMBL" id="JBAKBA010000010">
    <property type="protein sequence ID" value="MEL0658721.1"/>
    <property type="molecule type" value="Genomic_DNA"/>
</dbReference>